<dbReference type="PANTHER" id="PTHR43747">
    <property type="entry name" value="FAD-BINDING PROTEIN"/>
    <property type="match status" value="1"/>
</dbReference>
<protein>
    <submittedName>
        <fullName evidence="1">NAD(P)/FAD-dependent oxidoreductase</fullName>
    </submittedName>
</protein>
<dbReference type="AlphaFoldDB" id="A0A5C8KS68"/>
<dbReference type="Gene3D" id="3.50.50.60">
    <property type="entry name" value="FAD/NAD(P)-binding domain"/>
    <property type="match status" value="1"/>
</dbReference>
<dbReference type="Pfam" id="PF04820">
    <property type="entry name" value="Trp_halogenase"/>
    <property type="match status" value="1"/>
</dbReference>
<dbReference type="Pfam" id="PF13450">
    <property type="entry name" value="NAD_binding_8"/>
    <property type="match status" value="1"/>
</dbReference>
<keyword evidence="2" id="KW-1185">Reference proteome</keyword>
<dbReference type="InterPro" id="IPR050816">
    <property type="entry name" value="Flavin-dep_Halogenase_NPB"/>
</dbReference>
<dbReference type="OrthoDB" id="103324at2"/>
<dbReference type="GO" id="GO:0004497">
    <property type="term" value="F:monooxygenase activity"/>
    <property type="evidence" value="ECO:0007669"/>
    <property type="project" value="InterPro"/>
</dbReference>
<dbReference type="PANTHER" id="PTHR43747:SF1">
    <property type="entry name" value="SLR1998 PROTEIN"/>
    <property type="match status" value="1"/>
</dbReference>
<accession>A0A5C8KS68</accession>
<reference evidence="1 2" key="1">
    <citation type="submission" date="2019-08" db="EMBL/GenBank/DDBJ databases">
        <authorList>
            <person name="Karlyshev A.V."/>
        </authorList>
    </citation>
    <scope>NUCLEOTIDE SEQUENCE [LARGE SCALE GENOMIC DNA]</scope>
    <source>
        <strain evidence="1 2">Alg18-2.2</strain>
    </source>
</reference>
<dbReference type="InterPro" id="IPR006905">
    <property type="entry name" value="Flavin_halogenase"/>
</dbReference>
<evidence type="ECO:0000313" key="2">
    <source>
        <dbReference type="Proteomes" id="UP000321248"/>
    </source>
</evidence>
<evidence type="ECO:0000313" key="1">
    <source>
        <dbReference type="EMBL" id="TXK62274.1"/>
    </source>
</evidence>
<proteinExistence type="predicted"/>
<comment type="caution">
    <text evidence="1">The sequence shown here is derived from an EMBL/GenBank/DDBJ whole genome shotgun (WGS) entry which is preliminary data.</text>
</comment>
<dbReference type="SUPFAM" id="SSF51905">
    <property type="entry name" value="FAD/NAD(P)-binding domain"/>
    <property type="match status" value="1"/>
</dbReference>
<gene>
    <name evidence="1" type="ORF">FU658_08520</name>
</gene>
<name>A0A5C8KS68_9GAMM</name>
<dbReference type="InterPro" id="IPR036188">
    <property type="entry name" value="FAD/NAD-bd_sf"/>
</dbReference>
<sequence length="696" mass="77530">MSEKFDVVVMGGGLAGLTLAMQLRARFQDLSILVLERKPHPLPEAAHKVGESTVEIGAHYFAETLGLREHLEQDHIRKFGFRFFFSEGRRDIESVTELGVRRVLPTPSYQIDRGIFENFLGEEARRRGIDFRDAAVVRRFTIGEGETDHSVGFEHGDALHEVGARWLFDASGRAALLKRRLDLAQDNGHDANAVWFRIDDRLAIDEWCQDNNWREQCTPAERWRSTNHMVGPGYWVWLIPLSSGAHSVGIVADAQMHPLNTMNSFDRALEWLGEFQPLVADHVASRRDKLMDFAFFRNFSYGCKHVFSADRWALTGESGVFLDPFYSPGSDFIAIANTYICELVQRDREGALAPYARIYEELYFSFYRNTLRLYEGQYPMFGDAEVLPIKVLWDYTYYWGVLCQLVFQDRLADLKLLGELRPELDHAQALNTRMQQLLREWHEQGGHANPATMLDQGGLDWFHELNRGLHDSLDEAGVRARLRENIALLDRLADAIAERAGMALPTGAEGVRPACSGAPPNLRRARTAPARLHVAQAGAVLRIGQPLADVAAQRAHRAPQHRARALVATEGAAHRVATAAEGRHLLAILVQLPANAAVLLVADEGVAHADRIVDAHDQHAAGHVGRHLADLVDGHALAGRVLAGEVRELRRQRGALAADVAGDLGLVGIADAAGDRNVLRLRAAGQRHRHGERQAG</sequence>
<organism evidence="1 2">
    <name type="scientific">Alkalisalibacterium limincola</name>
    <dbReference type="NCBI Taxonomy" id="2699169"/>
    <lineage>
        <taxon>Bacteria</taxon>
        <taxon>Pseudomonadati</taxon>
        <taxon>Pseudomonadota</taxon>
        <taxon>Gammaproteobacteria</taxon>
        <taxon>Lysobacterales</taxon>
        <taxon>Lysobacteraceae</taxon>
        <taxon>Alkalisalibacterium</taxon>
    </lineage>
</organism>
<dbReference type="EMBL" id="VRTS01000005">
    <property type="protein sequence ID" value="TXK62274.1"/>
    <property type="molecule type" value="Genomic_DNA"/>
</dbReference>
<dbReference type="Proteomes" id="UP000321248">
    <property type="component" value="Unassembled WGS sequence"/>
</dbReference>